<evidence type="ECO:0000313" key="2">
    <source>
        <dbReference type="EMBL" id="PKU41353.1"/>
    </source>
</evidence>
<protein>
    <recommendedName>
        <fullName evidence="4">Secreted protein</fullName>
    </recommendedName>
</protein>
<dbReference type="AlphaFoldDB" id="A0A2I0U5V7"/>
<feature type="signal peptide" evidence="1">
    <location>
        <begin position="1"/>
        <end position="19"/>
    </location>
</feature>
<proteinExistence type="predicted"/>
<dbReference type="EMBL" id="KZ506130">
    <property type="protein sequence ID" value="PKU41353.1"/>
    <property type="molecule type" value="Genomic_DNA"/>
</dbReference>
<reference evidence="3" key="2">
    <citation type="submission" date="2017-12" db="EMBL/GenBank/DDBJ databases">
        <title>Genome sequence of the Bar-tailed Godwit (Limosa lapponica baueri).</title>
        <authorList>
            <person name="Lima N.C.B."/>
            <person name="Parody-Merino A.M."/>
            <person name="Battley P.F."/>
            <person name="Fidler A.E."/>
            <person name="Prosdocimi F."/>
        </authorList>
    </citation>
    <scope>NUCLEOTIDE SEQUENCE [LARGE SCALE GENOMIC DNA]</scope>
</reference>
<name>A0A2I0U5V7_LIMLA</name>
<reference evidence="3" key="1">
    <citation type="submission" date="2017-11" db="EMBL/GenBank/DDBJ databases">
        <authorList>
            <person name="Lima N.C."/>
            <person name="Parody-Merino A.M."/>
            <person name="Battley P.F."/>
            <person name="Fidler A.E."/>
            <person name="Prosdocimi F."/>
        </authorList>
    </citation>
    <scope>NUCLEOTIDE SEQUENCE [LARGE SCALE GENOMIC DNA]</scope>
</reference>
<organism evidence="2 3">
    <name type="scientific">Limosa lapponica baueri</name>
    <dbReference type="NCBI Taxonomy" id="1758121"/>
    <lineage>
        <taxon>Eukaryota</taxon>
        <taxon>Metazoa</taxon>
        <taxon>Chordata</taxon>
        <taxon>Craniata</taxon>
        <taxon>Vertebrata</taxon>
        <taxon>Euteleostomi</taxon>
        <taxon>Archelosauria</taxon>
        <taxon>Archosauria</taxon>
        <taxon>Dinosauria</taxon>
        <taxon>Saurischia</taxon>
        <taxon>Theropoda</taxon>
        <taxon>Coelurosauria</taxon>
        <taxon>Aves</taxon>
        <taxon>Neognathae</taxon>
        <taxon>Neoaves</taxon>
        <taxon>Charadriiformes</taxon>
        <taxon>Scolopacidae</taxon>
        <taxon>Limosa</taxon>
    </lineage>
</organism>
<evidence type="ECO:0000313" key="3">
    <source>
        <dbReference type="Proteomes" id="UP000233556"/>
    </source>
</evidence>
<gene>
    <name evidence="2" type="ORF">llap_8340</name>
</gene>
<keyword evidence="3" id="KW-1185">Reference proteome</keyword>
<feature type="chain" id="PRO_5014154305" description="Secreted protein" evidence="1">
    <location>
        <begin position="20"/>
        <end position="111"/>
    </location>
</feature>
<evidence type="ECO:0000256" key="1">
    <source>
        <dbReference type="SAM" id="SignalP"/>
    </source>
</evidence>
<evidence type="ECO:0008006" key="4">
    <source>
        <dbReference type="Google" id="ProtNLM"/>
    </source>
</evidence>
<sequence length="111" mass="12372">MTSLGMLAMLFLMPPETVGLLGHKGTLLAHGQLVHEVSQAPLCGGAFQQVPLRPTLQPVWVSLYDDTAFWCVSHSSQFCVISKLAESRLCPFIYVIDEYVELATVHVRWEL</sequence>
<keyword evidence="1" id="KW-0732">Signal</keyword>
<accession>A0A2I0U5V7</accession>
<dbReference type="Proteomes" id="UP000233556">
    <property type="component" value="Unassembled WGS sequence"/>
</dbReference>